<gene>
    <name evidence="2" type="ORF">CQA58_01655</name>
</gene>
<feature type="chain" id="PRO_5017543893" description="Outer membrane beta-barrel protein" evidence="1">
    <location>
        <begin position="22"/>
        <end position="252"/>
    </location>
</feature>
<keyword evidence="3" id="KW-1185">Reference proteome</keyword>
<evidence type="ECO:0008006" key="4">
    <source>
        <dbReference type="Google" id="ProtNLM"/>
    </source>
</evidence>
<protein>
    <recommendedName>
        <fullName evidence="4">Outer membrane beta-barrel protein</fullName>
    </recommendedName>
</protein>
<evidence type="ECO:0000313" key="3">
    <source>
        <dbReference type="Proteomes" id="UP000257045"/>
    </source>
</evidence>
<dbReference type="Proteomes" id="UP000257045">
    <property type="component" value="Unassembled WGS sequence"/>
</dbReference>
<proteinExistence type="predicted"/>
<sequence>MKKTMLSLAVASLVCSGVAQAKFYIGIEGGYTGAAADSKNANHPSNLNIPNSSYFLTPGSSTLENTFKDTTYIDNSGNYKVEPWKGYNIALTFGSEHFFASNYLGVRWGASAGFTELMRDVERTNKIQNTYTYSLGTIDAGLSFDLMINLISRGGFSFGVFGGVEGDYHYLVFDDVEDCGASKTTSRLSGADRHSLDVAGRVGLSTLIGRHHRFDITAKLPIGYVVAGDDNKVKLASMPVRTSFNFGYKYVF</sequence>
<comment type="caution">
    <text evidence="2">The sequence shown here is derived from an EMBL/GenBank/DDBJ whole genome shotgun (WGS) entry which is preliminary data.</text>
</comment>
<dbReference type="InterPro" id="IPR002718">
    <property type="entry name" value="OMP_Helicobacter"/>
</dbReference>
<dbReference type="EMBL" id="NXLV01000002">
    <property type="protein sequence ID" value="RDU71772.1"/>
    <property type="molecule type" value="Genomic_DNA"/>
</dbReference>
<reference evidence="2 3" key="1">
    <citation type="submission" date="2018-04" db="EMBL/GenBank/DDBJ databases">
        <title>Novel Campyloabacter and Helicobacter Species and Strains.</title>
        <authorList>
            <person name="Mannion A.J."/>
            <person name="Shen Z."/>
            <person name="Fox J.G."/>
        </authorList>
    </citation>
    <scope>NUCLEOTIDE SEQUENCE [LARGE SCALE GENOMIC DNA]</scope>
    <source>
        <strain evidence="2 3">MIT 04-9366</strain>
    </source>
</reference>
<name>A0A3D8J2K2_9HELI</name>
<dbReference type="RefSeq" id="WP_115568982.1">
    <property type="nucleotide sequence ID" value="NZ_NXLV01000002.1"/>
</dbReference>
<evidence type="ECO:0000256" key="1">
    <source>
        <dbReference type="SAM" id="SignalP"/>
    </source>
</evidence>
<accession>A0A3D8J2K2</accession>
<dbReference type="Pfam" id="PF01856">
    <property type="entry name" value="HP_OMP"/>
    <property type="match status" value="1"/>
</dbReference>
<organism evidence="2 3">
    <name type="scientific">Helicobacter brantae</name>
    <dbReference type="NCBI Taxonomy" id="375927"/>
    <lineage>
        <taxon>Bacteria</taxon>
        <taxon>Pseudomonadati</taxon>
        <taxon>Campylobacterota</taxon>
        <taxon>Epsilonproteobacteria</taxon>
        <taxon>Campylobacterales</taxon>
        <taxon>Helicobacteraceae</taxon>
        <taxon>Helicobacter</taxon>
    </lineage>
</organism>
<dbReference type="OrthoDB" id="5325786at2"/>
<feature type="signal peptide" evidence="1">
    <location>
        <begin position="1"/>
        <end position="21"/>
    </location>
</feature>
<evidence type="ECO:0000313" key="2">
    <source>
        <dbReference type="EMBL" id="RDU71772.1"/>
    </source>
</evidence>
<keyword evidence="1" id="KW-0732">Signal</keyword>
<dbReference type="AlphaFoldDB" id="A0A3D8J2K2"/>